<feature type="transmembrane region" description="Helical" evidence="1">
    <location>
        <begin position="336"/>
        <end position="352"/>
    </location>
</feature>
<dbReference type="GO" id="GO:0005886">
    <property type="term" value="C:plasma membrane"/>
    <property type="evidence" value="ECO:0007669"/>
    <property type="project" value="TreeGrafter"/>
</dbReference>
<dbReference type="SUPFAM" id="SSF82866">
    <property type="entry name" value="Multidrug efflux transporter AcrB transmembrane domain"/>
    <property type="match status" value="2"/>
</dbReference>
<accession>C6HZ98</accession>
<dbReference type="PANTHER" id="PTHR32063">
    <property type="match status" value="1"/>
</dbReference>
<dbReference type="Gene3D" id="3.30.2090.10">
    <property type="entry name" value="Multidrug efflux transporter AcrB TolC docking domain, DN and DC subdomains"/>
    <property type="match status" value="2"/>
</dbReference>
<name>C6HZ98_9BACT</name>
<reference evidence="2 3" key="1">
    <citation type="journal article" date="2009" name="Appl. Environ. Microbiol.">
        <title>Community genomic and proteomic analyses of chemoautotrophic iron-oxidizing "Leptospirillum rubarum" (Group II) and "Leptospirillum ferrodiazotrophum" (Group III) bacteria in acid mine drainage biofilms.</title>
        <authorList>
            <person name="Goltsman D.S."/>
            <person name="Denef V.J."/>
            <person name="Singer S.W."/>
            <person name="VerBerkmoes N.C."/>
            <person name="Lefsrud M."/>
            <person name="Mueller R.S."/>
            <person name="Dick G.J."/>
            <person name="Sun C.L."/>
            <person name="Wheeler K.E."/>
            <person name="Zemla A."/>
            <person name="Baker B.J."/>
            <person name="Hauser L."/>
            <person name="Land M."/>
            <person name="Shah M.B."/>
            <person name="Thelen M.P."/>
            <person name="Hettich R.L."/>
            <person name="Banfield J.F."/>
        </authorList>
    </citation>
    <scope>NUCLEOTIDE SEQUENCE [LARGE SCALE GENOMIC DNA]</scope>
</reference>
<proteinExistence type="predicted"/>
<feature type="transmembrane region" description="Helical" evidence="1">
    <location>
        <begin position="358"/>
        <end position="377"/>
    </location>
</feature>
<dbReference type="PRINTS" id="PR00702">
    <property type="entry name" value="ACRIFLAVINRP"/>
</dbReference>
<feature type="transmembrane region" description="Helical" evidence="1">
    <location>
        <begin position="944"/>
        <end position="966"/>
    </location>
</feature>
<dbReference type="SUPFAM" id="SSF82714">
    <property type="entry name" value="Multidrug efflux transporter AcrB TolC docking domain, DN and DC subdomains"/>
    <property type="match status" value="2"/>
</dbReference>
<evidence type="ECO:0000313" key="2">
    <source>
        <dbReference type="EMBL" id="EES52109.1"/>
    </source>
</evidence>
<dbReference type="SUPFAM" id="SSF82693">
    <property type="entry name" value="Multidrug efflux transporter AcrB pore domain, PN1, PN2, PC1 and PC2 subdomains"/>
    <property type="match status" value="3"/>
</dbReference>
<dbReference type="EMBL" id="GG693880">
    <property type="protein sequence ID" value="EES52109.1"/>
    <property type="molecule type" value="Genomic_DNA"/>
</dbReference>
<dbReference type="Gene3D" id="3.30.70.1320">
    <property type="entry name" value="Multidrug efflux transporter AcrB pore domain like"/>
    <property type="match status" value="1"/>
</dbReference>
<feature type="transmembrane region" description="Helical" evidence="1">
    <location>
        <begin position="987"/>
        <end position="1010"/>
    </location>
</feature>
<keyword evidence="1" id="KW-0812">Transmembrane</keyword>
<keyword evidence="3" id="KW-1185">Reference proteome</keyword>
<feature type="transmembrane region" description="Helical" evidence="1">
    <location>
        <begin position="12"/>
        <end position="30"/>
    </location>
</feature>
<feature type="transmembrane region" description="Helical" evidence="1">
    <location>
        <begin position="911"/>
        <end position="932"/>
    </location>
</feature>
<dbReference type="GO" id="GO:0042910">
    <property type="term" value="F:xenobiotic transmembrane transporter activity"/>
    <property type="evidence" value="ECO:0007669"/>
    <property type="project" value="TreeGrafter"/>
</dbReference>
<dbReference type="Gene3D" id="3.30.70.1440">
    <property type="entry name" value="Multidrug efflux transporter AcrB pore domain"/>
    <property type="match status" value="1"/>
</dbReference>
<protein>
    <submittedName>
        <fullName evidence="2">Acriflavin resistance protein</fullName>
    </submittedName>
</protein>
<feature type="transmembrane region" description="Helical" evidence="1">
    <location>
        <begin position="464"/>
        <end position="488"/>
    </location>
</feature>
<feature type="transmembrane region" description="Helical" evidence="1">
    <location>
        <begin position="886"/>
        <end position="904"/>
    </location>
</feature>
<keyword evidence="1" id="KW-0472">Membrane</keyword>
<feature type="transmembrane region" description="Helical" evidence="1">
    <location>
        <begin position="429"/>
        <end position="452"/>
    </location>
</feature>
<dbReference type="Pfam" id="PF00873">
    <property type="entry name" value="ACR_tran"/>
    <property type="match status" value="1"/>
</dbReference>
<keyword evidence="1" id="KW-1133">Transmembrane helix</keyword>
<dbReference type="Proteomes" id="UP000009374">
    <property type="component" value="Unassembled WGS sequence"/>
</dbReference>
<feature type="transmembrane region" description="Helical" evidence="1">
    <location>
        <begin position="122"/>
        <end position="143"/>
    </location>
</feature>
<feature type="transmembrane region" description="Helical" evidence="1">
    <location>
        <begin position="533"/>
        <end position="551"/>
    </location>
</feature>
<dbReference type="AlphaFoldDB" id="C6HZ98"/>
<evidence type="ECO:0000313" key="3">
    <source>
        <dbReference type="Proteomes" id="UP000009374"/>
    </source>
</evidence>
<dbReference type="Gene3D" id="1.20.1640.10">
    <property type="entry name" value="Multidrug efflux transporter AcrB transmembrane domain"/>
    <property type="match status" value="2"/>
</dbReference>
<evidence type="ECO:0000256" key="1">
    <source>
        <dbReference type="SAM" id="Phobius"/>
    </source>
</evidence>
<dbReference type="PANTHER" id="PTHR32063:SF8">
    <property type="entry name" value="CATION EFFLUX PROTEIN"/>
    <property type="match status" value="1"/>
</dbReference>
<organism evidence="2 3">
    <name type="scientific">Leptospirillum ferrodiazotrophum</name>
    <dbReference type="NCBI Taxonomy" id="412449"/>
    <lineage>
        <taxon>Bacteria</taxon>
        <taxon>Pseudomonadati</taxon>
        <taxon>Nitrospirota</taxon>
        <taxon>Nitrospiria</taxon>
        <taxon>Nitrospirales</taxon>
        <taxon>Nitrospiraceae</taxon>
        <taxon>Leptospirillum</taxon>
    </lineage>
</organism>
<sequence length="1060" mass="116763">MFLVNMSLKSPYTIVAMALAIVLLGAQSLTSMNVSILPRIPLPVVEVLTVFPGMNVYNTEMDITEQMERIILQAPYIRSVKSESLVGISMIQIRFRSNYPLSSGVSMVTSLVYSSLKYLPPGIFPPIIIPFGISAIPIADLVLSSKELTQMQMFDIGYFNVRSQMGTVPGVAAPPVFGGLSRQIQVYTNNTALLARGLTIWDVVNALNRQNIIWPAGFAKIGDMSYNVFVNALLGPVKTIGDVPIKVEHGQPVYIRDVAQAKDSYRIQTNPVRVDGRKSVYIPVLKQEGANTVKVIDATRNAINTFYGLPKSLDISLVFDQSVYIRDSVASLEREGIVGILLTAAMILLFLGNVRSTLIITTSIPLSLLVGFVMLNATGQTINIMTLGGLALAIGRLVDDAIVVLENTNRHLEMGKAPAQAALDGAGEVAMPVMASTIATMIVFSPVLFLLGKGKFLFTPLAAAVAYSMMASYFVSMTLVPVLSAWFLKPESAYKNSRTLFRRGIERFNEYFDRLKSFYRGYLKIALRHRGPVSILIFLAFVGSFFLFSQIGTQYFPPDDTGAFIIQMRLPDGSRIEKTDAISARVDAAIRRIIPAKDIVHIVINEGVRPGWDAMYTTNLWSHMAFILVQLNPSNERKRSMWEFEDELRPYLASHFPNVEFYYESSSIITQILAGSGEAPIDIQLLGASYRQLGQIAHEIADHIRTFPGATDVRVKQNIHYPSMFIDVDRSKAQFLGVSELDVEKDVITSLVTNVAIGENFWVDQRTGNPYFLTAQYPEDKINSMDALSNILVRQNMGTDTAHSGSKNPPIYLRDIADIRRITIPPAIFHYNVERVVDVLVNVSHAPGVSLGGVGDKIDDYMAHYKLPEGYSWRESGMLASMHRSFGSMGMAVLLAMALVYLALVAQFQSFLDPFIIMMSVPFGLIGVFAMLYATHTGINVESLIGVIMDIGIGVSNSVLLVEFAIRLREQGAPLYRAVVEAGSTRLRPILMTAIGTILAMIPTAVGMGVGSGAEEPLARAVIGGLIVMTVLTLVQVPIFYVILHTWEEKWKNRKLARTS</sequence>
<dbReference type="Gene3D" id="3.30.70.1430">
    <property type="entry name" value="Multidrug efflux transporter AcrB pore domain"/>
    <property type="match status" value="2"/>
</dbReference>
<feature type="transmembrane region" description="Helical" evidence="1">
    <location>
        <begin position="1022"/>
        <end position="1044"/>
    </location>
</feature>
<dbReference type="InterPro" id="IPR001036">
    <property type="entry name" value="Acrflvin-R"/>
</dbReference>
<dbReference type="InterPro" id="IPR027463">
    <property type="entry name" value="AcrB_DN_DC_subdom"/>
</dbReference>
<gene>
    <name evidence="2" type="ORF">UBAL3_94530074</name>
</gene>